<feature type="region of interest" description="Disordered" evidence="1">
    <location>
        <begin position="118"/>
        <end position="138"/>
    </location>
</feature>
<evidence type="ECO:0000313" key="3">
    <source>
        <dbReference type="Proteomes" id="UP000594454"/>
    </source>
</evidence>
<proteinExistence type="predicted"/>
<dbReference type="EMBL" id="LR899009">
    <property type="protein sequence ID" value="CAD7077055.1"/>
    <property type="molecule type" value="Genomic_DNA"/>
</dbReference>
<keyword evidence="3" id="KW-1185">Reference proteome</keyword>
<evidence type="ECO:0000313" key="2">
    <source>
        <dbReference type="EMBL" id="CAD7077055.1"/>
    </source>
</evidence>
<evidence type="ECO:0000256" key="1">
    <source>
        <dbReference type="SAM" id="MobiDB-lite"/>
    </source>
</evidence>
<organism evidence="2 3">
    <name type="scientific">Hermetia illucens</name>
    <name type="common">Black soldier fly</name>
    <dbReference type="NCBI Taxonomy" id="343691"/>
    <lineage>
        <taxon>Eukaryota</taxon>
        <taxon>Metazoa</taxon>
        <taxon>Ecdysozoa</taxon>
        <taxon>Arthropoda</taxon>
        <taxon>Hexapoda</taxon>
        <taxon>Insecta</taxon>
        <taxon>Pterygota</taxon>
        <taxon>Neoptera</taxon>
        <taxon>Endopterygota</taxon>
        <taxon>Diptera</taxon>
        <taxon>Brachycera</taxon>
        <taxon>Stratiomyomorpha</taxon>
        <taxon>Stratiomyidae</taxon>
        <taxon>Hermetiinae</taxon>
        <taxon>Hermetia</taxon>
    </lineage>
</organism>
<gene>
    <name evidence="2" type="ORF">HERILL_LOCUS432</name>
</gene>
<name>A0A7R8YKZ5_HERIL</name>
<protein>
    <submittedName>
        <fullName evidence="2">Uncharacterized protein</fullName>
    </submittedName>
</protein>
<dbReference type="InParanoid" id="A0A7R8YKZ5"/>
<sequence length="170" mass="19263">MFKGMLKAFQPLVYVFEPEFCDQAVEYLHREISRLEKEKLKADAIISEIEKGDMTNPFRIICANDLDSFTNKMDTKIKIAQESLCELNIRKQIYELSKNILKEEPSDYIEAAARKNSPTFSDSSGSSGYHSAGSSPEVRKFPEGTVALLGGEVSYFTLEENKIPESLYRS</sequence>
<reference evidence="2 3" key="1">
    <citation type="submission" date="2020-11" db="EMBL/GenBank/DDBJ databases">
        <authorList>
            <person name="Wallbank WR R."/>
            <person name="Pardo Diaz C."/>
            <person name="Kozak K."/>
            <person name="Martin S."/>
            <person name="Jiggins C."/>
            <person name="Moest M."/>
            <person name="Warren A I."/>
            <person name="Generalovic N T."/>
            <person name="Byers J.R.P. K."/>
            <person name="Montejo-Kovacevich G."/>
            <person name="Yen C E."/>
        </authorList>
    </citation>
    <scope>NUCLEOTIDE SEQUENCE [LARGE SCALE GENOMIC DNA]</scope>
</reference>
<accession>A0A7R8YKZ5</accession>
<dbReference type="Proteomes" id="UP000594454">
    <property type="component" value="Chromosome 1"/>
</dbReference>
<feature type="compositionally biased region" description="Low complexity" evidence="1">
    <location>
        <begin position="118"/>
        <end position="135"/>
    </location>
</feature>
<dbReference type="AlphaFoldDB" id="A0A7R8YKZ5"/>